<dbReference type="EMBL" id="KV425998">
    <property type="protein sequence ID" value="KZV92982.1"/>
    <property type="molecule type" value="Genomic_DNA"/>
</dbReference>
<evidence type="ECO:0000313" key="2">
    <source>
        <dbReference type="EMBL" id="KZV92982.1"/>
    </source>
</evidence>
<dbReference type="AlphaFoldDB" id="A0A165I6U0"/>
<dbReference type="InParanoid" id="A0A165I6U0"/>
<accession>A0A165I6U0</accession>
<keyword evidence="3" id="KW-1185">Reference proteome</keyword>
<protein>
    <submittedName>
        <fullName evidence="2">Uncharacterized protein</fullName>
    </submittedName>
</protein>
<sequence>MGVQSRASLLYASASSAFLFPIHRPCTPFLFLQPRSRTVHAGRVTVDADDDDHGTAWTSRRAQSSQHPLALAASLRSLGLPPSFARVPLRYRVARRLRLRSSSLSCSRSRLSRYLTPRRRLPNTSIQNTNHRFPFKLFTLRPPSTMLRKSRSPSPLSLARRTSRLQDADQDQQRCTCQAEEGQEARDGDLVPARRRARTQGPCCERVQEEQGVARVTLVPVLELAVRVCLFLFSLFANARTCSCERDDDRR</sequence>
<dbReference type="Proteomes" id="UP000077266">
    <property type="component" value="Unassembled WGS sequence"/>
</dbReference>
<organism evidence="2 3">
    <name type="scientific">Exidia glandulosa HHB12029</name>
    <dbReference type="NCBI Taxonomy" id="1314781"/>
    <lineage>
        <taxon>Eukaryota</taxon>
        <taxon>Fungi</taxon>
        <taxon>Dikarya</taxon>
        <taxon>Basidiomycota</taxon>
        <taxon>Agaricomycotina</taxon>
        <taxon>Agaricomycetes</taxon>
        <taxon>Auriculariales</taxon>
        <taxon>Exidiaceae</taxon>
        <taxon>Exidia</taxon>
    </lineage>
</organism>
<proteinExistence type="predicted"/>
<gene>
    <name evidence="2" type="ORF">EXIGLDRAFT_58428</name>
</gene>
<name>A0A165I6U0_EXIGL</name>
<evidence type="ECO:0000256" key="1">
    <source>
        <dbReference type="SAM" id="MobiDB-lite"/>
    </source>
</evidence>
<evidence type="ECO:0000313" key="3">
    <source>
        <dbReference type="Proteomes" id="UP000077266"/>
    </source>
</evidence>
<feature type="region of interest" description="Disordered" evidence="1">
    <location>
        <begin position="146"/>
        <end position="172"/>
    </location>
</feature>
<reference evidence="2 3" key="1">
    <citation type="journal article" date="2016" name="Mol. Biol. Evol.">
        <title>Comparative Genomics of Early-Diverging Mushroom-Forming Fungi Provides Insights into the Origins of Lignocellulose Decay Capabilities.</title>
        <authorList>
            <person name="Nagy L.G."/>
            <person name="Riley R."/>
            <person name="Tritt A."/>
            <person name="Adam C."/>
            <person name="Daum C."/>
            <person name="Floudas D."/>
            <person name="Sun H."/>
            <person name="Yadav J.S."/>
            <person name="Pangilinan J."/>
            <person name="Larsson K.H."/>
            <person name="Matsuura K."/>
            <person name="Barry K."/>
            <person name="Labutti K."/>
            <person name="Kuo R."/>
            <person name="Ohm R.A."/>
            <person name="Bhattacharya S.S."/>
            <person name="Shirouzu T."/>
            <person name="Yoshinaga Y."/>
            <person name="Martin F.M."/>
            <person name="Grigoriev I.V."/>
            <person name="Hibbett D.S."/>
        </authorList>
    </citation>
    <scope>NUCLEOTIDE SEQUENCE [LARGE SCALE GENOMIC DNA]</scope>
    <source>
        <strain evidence="2 3">HHB12029</strain>
    </source>
</reference>